<dbReference type="EMBL" id="BAABHB010000005">
    <property type="protein sequence ID" value="GAA4408488.1"/>
    <property type="molecule type" value="Genomic_DNA"/>
</dbReference>
<keyword evidence="3" id="KW-1185">Reference proteome</keyword>
<accession>A0ABP8KKA6</accession>
<proteinExistence type="predicted"/>
<evidence type="ECO:0000313" key="2">
    <source>
        <dbReference type="EMBL" id="GAA4408488.1"/>
    </source>
</evidence>
<feature type="domain" description="HNH" evidence="1">
    <location>
        <begin position="257"/>
        <end position="308"/>
    </location>
</feature>
<comment type="caution">
    <text evidence="2">The sequence shown here is derived from an EMBL/GenBank/DDBJ whole genome shotgun (WGS) entry which is preliminary data.</text>
</comment>
<dbReference type="RefSeq" id="WP_345268599.1">
    <property type="nucleotide sequence ID" value="NZ_BAABHB010000005.1"/>
</dbReference>
<dbReference type="Gene3D" id="1.10.30.50">
    <property type="match status" value="1"/>
</dbReference>
<dbReference type="Pfam" id="PF01844">
    <property type="entry name" value="HNH"/>
    <property type="match status" value="1"/>
</dbReference>
<sequence length="325" mass="38014">MAKRRAFNVEEARNQLIDLLDNFVTLSSTSDLRSKVLTLIPAFRLLSEVGMSVIPNYSEYSARERILIYFRQNLLTIIDTEELMIVSGISEYPRRIRELRVQDGWPILSGQTVRSMLDAGEWEDEAIDVSRMRPDQYILLENEQDRDAAHRWGTINRIRKQNISVQDKIINYLRLNVGRHITGEELAYLANGATDWARRVRELRTEKGWPVRTKTSGRPDLPVGVYLLEEDKQAQEHDRKIDDSVRAAVLERDEFRCRKCGWNRNQKRPEDPRRLLELHHLEYHAAGGKNEEGNLITLCNVDHDVVHRDHMNKEQVFYWIGINSL</sequence>
<name>A0ABP8KKA6_9BACT</name>
<dbReference type="InterPro" id="IPR002711">
    <property type="entry name" value="HNH"/>
</dbReference>
<dbReference type="InterPro" id="IPR003615">
    <property type="entry name" value="HNH_nuc"/>
</dbReference>
<dbReference type="Proteomes" id="UP001500936">
    <property type="component" value="Unassembled WGS sequence"/>
</dbReference>
<evidence type="ECO:0000313" key="3">
    <source>
        <dbReference type="Proteomes" id="UP001500936"/>
    </source>
</evidence>
<organism evidence="2 3">
    <name type="scientific">Nibrella viscosa</name>
    <dbReference type="NCBI Taxonomy" id="1084524"/>
    <lineage>
        <taxon>Bacteria</taxon>
        <taxon>Pseudomonadati</taxon>
        <taxon>Bacteroidota</taxon>
        <taxon>Cytophagia</taxon>
        <taxon>Cytophagales</taxon>
        <taxon>Spirosomataceae</taxon>
        <taxon>Nibrella</taxon>
    </lineage>
</organism>
<protein>
    <recommendedName>
        <fullName evidence="1">HNH domain-containing protein</fullName>
    </recommendedName>
</protein>
<dbReference type="CDD" id="cd00085">
    <property type="entry name" value="HNHc"/>
    <property type="match status" value="1"/>
</dbReference>
<reference evidence="3" key="1">
    <citation type="journal article" date="2019" name="Int. J. Syst. Evol. Microbiol.">
        <title>The Global Catalogue of Microorganisms (GCM) 10K type strain sequencing project: providing services to taxonomists for standard genome sequencing and annotation.</title>
        <authorList>
            <consortium name="The Broad Institute Genomics Platform"/>
            <consortium name="The Broad Institute Genome Sequencing Center for Infectious Disease"/>
            <person name="Wu L."/>
            <person name="Ma J."/>
        </authorList>
    </citation>
    <scope>NUCLEOTIDE SEQUENCE [LARGE SCALE GENOMIC DNA]</scope>
    <source>
        <strain evidence="3">JCM 17925</strain>
    </source>
</reference>
<evidence type="ECO:0000259" key="1">
    <source>
        <dbReference type="Pfam" id="PF01844"/>
    </source>
</evidence>
<gene>
    <name evidence="2" type="ORF">GCM10023187_30410</name>
</gene>